<dbReference type="PANTHER" id="PTHR45642">
    <property type="entry name" value="GDSL ESTERASE/LIPASE EXL3"/>
    <property type="match status" value="1"/>
</dbReference>
<accession>A0A803LLR8</accession>
<name>A0A803LLR8_CHEQI</name>
<dbReference type="InterPro" id="IPR036514">
    <property type="entry name" value="SGNH_hydro_sf"/>
</dbReference>
<dbReference type="PANTHER" id="PTHR45642:SF3">
    <property type="entry name" value="OS09G0540400 PROTEIN"/>
    <property type="match status" value="1"/>
</dbReference>
<keyword evidence="4" id="KW-1185">Reference proteome</keyword>
<dbReference type="Gene3D" id="3.40.50.1110">
    <property type="entry name" value="SGNH hydrolase"/>
    <property type="match status" value="2"/>
</dbReference>
<dbReference type="AlphaFoldDB" id="A0A803LLR8"/>
<dbReference type="Proteomes" id="UP000596660">
    <property type="component" value="Unplaced"/>
</dbReference>
<dbReference type="CDD" id="cd01837">
    <property type="entry name" value="SGNH_plant_lipase_like"/>
    <property type="match status" value="2"/>
</dbReference>
<feature type="chain" id="PRO_5031409367" evidence="2">
    <location>
        <begin position="25"/>
        <end position="651"/>
    </location>
</feature>
<organism evidence="3 4">
    <name type="scientific">Chenopodium quinoa</name>
    <name type="common">Quinoa</name>
    <dbReference type="NCBI Taxonomy" id="63459"/>
    <lineage>
        <taxon>Eukaryota</taxon>
        <taxon>Viridiplantae</taxon>
        <taxon>Streptophyta</taxon>
        <taxon>Embryophyta</taxon>
        <taxon>Tracheophyta</taxon>
        <taxon>Spermatophyta</taxon>
        <taxon>Magnoliopsida</taxon>
        <taxon>eudicotyledons</taxon>
        <taxon>Gunneridae</taxon>
        <taxon>Pentapetalae</taxon>
        <taxon>Caryophyllales</taxon>
        <taxon>Chenopodiaceae</taxon>
        <taxon>Chenopodioideae</taxon>
        <taxon>Atripliceae</taxon>
        <taxon>Chenopodium</taxon>
    </lineage>
</organism>
<dbReference type="InterPro" id="IPR035669">
    <property type="entry name" value="SGNH_plant_lipase-like"/>
</dbReference>
<dbReference type="InterPro" id="IPR001087">
    <property type="entry name" value="GDSL"/>
</dbReference>
<dbReference type="FunFam" id="3.40.50.1110:FF:000003">
    <property type="entry name" value="GDSL esterase/lipase APG"/>
    <property type="match status" value="2"/>
</dbReference>
<dbReference type="InterPro" id="IPR050592">
    <property type="entry name" value="GDSL_lipolytic_enzyme"/>
</dbReference>
<evidence type="ECO:0000313" key="4">
    <source>
        <dbReference type="Proteomes" id="UP000596660"/>
    </source>
</evidence>
<reference evidence="3" key="1">
    <citation type="journal article" date="2017" name="Nature">
        <title>The genome of Chenopodium quinoa.</title>
        <authorList>
            <person name="Jarvis D.E."/>
            <person name="Ho Y.S."/>
            <person name="Lightfoot D.J."/>
            <person name="Schmoeckel S.M."/>
            <person name="Li B."/>
            <person name="Borm T.J.A."/>
            <person name="Ohyanagi H."/>
            <person name="Mineta K."/>
            <person name="Michell C.T."/>
            <person name="Saber N."/>
            <person name="Kharbatia N.M."/>
            <person name="Rupper R.R."/>
            <person name="Sharp A.R."/>
            <person name="Dally N."/>
            <person name="Boughton B.A."/>
            <person name="Woo Y.H."/>
            <person name="Gao G."/>
            <person name="Schijlen E.G.W.M."/>
            <person name="Guo X."/>
            <person name="Momin A.A."/>
            <person name="Negrao S."/>
            <person name="Al-Babili S."/>
            <person name="Gehring C."/>
            <person name="Roessner U."/>
            <person name="Jung C."/>
            <person name="Murphy K."/>
            <person name="Arold S.T."/>
            <person name="Gojobori T."/>
            <person name="van der Linden C.G."/>
            <person name="van Loo E.N."/>
            <person name="Jellen E.N."/>
            <person name="Maughan P.J."/>
            <person name="Tester M."/>
        </authorList>
    </citation>
    <scope>NUCLEOTIDE SEQUENCE [LARGE SCALE GENOMIC DNA]</scope>
    <source>
        <strain evidence="3">cv. PI 614886</strain>
    </source>
</reference>
<protein>
    <submittedName>
        <fullName evidence="3">Uncharacterized protein</fullName>
    </submittedName>
</protein>
<comment type="similarity">
    <text evidence="1">Belongs to the 'GDSL' lipolytic enzyme family.</text>
</comment>
<dbReference type="Gramene" id="AUR62014915-RA">
    <property type="protein sequence ID" value="AUR62014915-RA:cds"/>
    <property type="gene ID" value="AUR62014915"/>
</dbReference>
<proteinExistence type="inferred from homology"/>
<reference evidence="3" key="2">
    <citation type="submission" date="2021-03" db="UniProtKB">
        <authorList>
            <consortium name="EnsemblPlants"/>
        </authorList>
    </citation>
    <scope>IDENTIFICATION</scope>
</reference>
<dbReference type="OMA" id="FRIVENR"/>
<dbReference type="EnsemblPlants" id="AUR62014915-RA">
    <property type="protein sequence ID" value="AUR62014915-RA:cds"/>
    <property type="gene ID" value="AUR62014915"/>
</dbReference>
<dbReference type="Pfam" id="PF00657">
    <property type="entry name" value="Lipase_GDSL"/>
    <property type="match status" value="2"/>
</dbReference>
<feature type="signal peptide" evidence="2">
    <location>
        <begin position="1"/>
        <end position="24"/>
    </location>
</feature>
<dbReference type="SUPFAM" id="SSF52266">
    <property type="entry name" value="SGNH hydrolase"/>
    <property type="match status" value="1"/>
</dbReference>
<evidence type="ECO:0000256" key="1">
    <source>
        <dbReference type="ARBA" id="ARBA00008668"/>
    </source>
</evidence>
<keyword evidence="2" id="KW-0732">Signal</keyword>
<evidence type="ECO:0000256" key="2">
    <source>
        <dbReference type="SAM" id="SignalP"/>
    </source>
</evidence>
<dbReference type="GO" id="GO:0016788">
    <property type="term" value="F:hydrolase activity, acting on ester bonds"/>
    <property type="evidence" value="ECO:0007669"/>
    <property type="project" value="InterPro"/>
</dbReference>
<evidence type="ECO:0000313" key="3">
    <source>
        <dbReference type="EnsemblPlants" id="AUR62014915-RA:cds"/>
    </source>
</evidence>
<sequence>MSLCKQYYCPILSFLLCFLILASALKVGNGHNLEKQKPTNKSSITAVYIFGDSTVDPGNNNYIKTIFRSNFPPYGVDLPEEAPTGRFTNGRLPTDLIASYVGIKSLIPAYLDPNLSLKDLITGVSFASAGTGYDPLTAERNKVIDMATQLQYFDEYKKKLQRMVGKKRMEYIIENSAVVISCGTNDIVYTYVPNYLPQQPDKVAAYLHFMLDQNHGFLQALIDRGVRKIGVVGLPPVGCLPVVMTLHNSLYQPRSCIESFSSIAKDFNQMLKRQLTTMQASQQIATIAYGDIFEPLQDQFYNPNKYAQSTLEPKAPKNSVRAIFVFGDSTADPGNNNYIRTAFKSDFSPYGRDLPSHVATGRFSNGRLSTDFIASYVGIKELVPPYLNSSLSIEELMSGVSFASAGSGYDPLTPTLSGVIPMSKQLEYFMQYKSRIAASIGQEKTNELINKSVFIVSAGTNDFVVNYFTLPIRKRMYTIPQYQHFLVQNVHQFIKSLWDQGARKIAVVGIPPMGCLPIVITMASNNSITRRGCVESQSSVAKDYNQLLQTQLNSTQLSLQDQRTRIAYIDVYSPLFDMVQPSSNSNYSFEYVSNGCCGTGYLEAAFMCNPASYVCTDASKYVFWDSIHPTEITYYLIFKALRSVIDYIIKD</sequence>